<dbReference type="SMART" id="SM00354">
    <property type="entry name" value="HTH_LACI"/>
    <property type="match status" value="1"/>
</dbReference>
<evidence type="ECO:0000256" key="4">
    <source>
        <dbReference type="ARBA" id="ARBA00023163"/>
    </source>
</evidence>
<keyword evidence="2" id="KW-0805">Transcription regulation</keyword>
<keyword evidence="3 6" id="KW-0238">DNA-binding</keyword>
<dbReference type="InterPro" id="IPR000843">
    <property type="entry name" value="HTH_LacI"/>
</dbReference>
<dbReference type="RefSeq" id="WP_344006527.1">
    <property type="nucleotide sequence ID" value="NZ_BAAAMY010000004.1"/>
</dbReference>
<keyword evidence="4" id="KW-0804">Transcription</keyword>
<evidence type="ECO:0000259" key="5">
    <source>
        <dbReference type="PROSITE" id="PS50932"/>
    </source>
</evidence>
<dbReference type="CDD" id="cd01392">
    <property type="entry name" value="HTH_LacI"/>
    <property type="match status" value="1"/>
</dbReference>
<dbReference type="Gene3D" id="1.10.260.40">
    <property type="entry name" value="lambda repressor-like DNA-binding domains"/>
    <property type="match status" value="1"/>
</dbReference>
<dbReference type="InterPro" id="IPR046335">
    <property type="entry name" value="LacI/GalR-like_sensor"/>
</dbReference>
<dbReference type="CDD" id="cd06288">
    <property type="entry name" value="PBP1_sucrose_transcription_regulator"/>
    <property type="match status" value="1"/>
</dbReference>
<accession>A0ABP5AT32</accession>
<evidence type="ECO:0000256" key="1">
    <source>
        <dbReference type="ARBA" id="ARBA00022491"/>
    </source>
</evidence>
<feature type="domain" description="HTH lacI-type" evidence="5">
    <location>
        <begin position="7"/>
        <end position="64"/>
    </location>
</feature>
<keyword evidence="7" id="KW-1185">Reference proteome</keyword>
<evidence type="ECO:0000313" key="6">
    <source>
        <dbReference type="EMBL" id="GAA1917966.1"/>
    </source>
</evidence>
<organism evidence="6 7">
    <name type="scientific">Nocardioides lentus</name>
    <dbReference type="NCBI Taxonomy" id="338077"/>
    <lineage>
        <taxon>Bacteria</taxon>
        <taxon>Bacillati</taxon>
        <taxon>Actinomycetota</taxon>
        <taxon>Actinomycetes</taxon>
        <taxon>Propionibacteriales</taxon>
        <taxon>Nocardioidaceae</taxon>
        <taxon>Nocardioides</taxon>
    </lineage>
</organism>
<reference evidence="7" key="1">
    <citation type="journal article" date="2019" name="Int. J. Syst. Evol. Microbiol.">
        <title>The Global Catalogue of Microorganisms (GCM) 10K type strain sequencing project: providing services to taxonomists for standard genome sequencing and annotation.</title>
        <authorList>
            <consortium name="The Broad Institute Genomics Platform"/>
            <consortium name="The Broad Institute Genome Sequencing Center for Infectious Disease"/>
            <person name="Wu L."/>
            <person name="Ma J."/>
        </authorList>
    </citation>
    <scope>NUCLEOTIDE SEQUENCE [LARGE SCALE GENOMIC DNA]</scope>
    <source>
        <strain evidence="7">JCM 14046</strain>
    </source>
</reference>
<name>A0ABP5AT32_9ACTN</name>
<dbReference type="InterPro" id="IPR010982">
    <property type="entry name" value="Lambda_DNA-bd_dom_sf"/>
</dbReference>
<dbReference type="SUPFAM" id="SSF53822">
    <property type="entry name" value="Periplasmic binding protein-like I"/>
    <property type="match status" value="1"/>
</dbReference>
<gene>
    <name evidence="6" type="ORF">GCM10009737_19240</name>
</gene>
<dbReference type="PROSITE" id="PS00356">
    <property type="entry name" value="HTH_LACI_1"/>
    <property type="match status" value="1"/>
</dbReference>
<comment type="caution">
    <text evidence="6">The sequence shown here is derived from an EMBL/GenBank/DDBJ whole genome shotgun (WGS) entry which is preliminary data.</text>
</comment>
<dbReference type="PANTHER" id="PTHR30146">
    <property type="entry name" value="LACI-RELATED TRANSCRIPTIONAL REPRESSOR"/>
    <property type="match status" value="1"/>
</dbReference>
<dbReference type="Gene3D" id="3.40.50.2300">
    <property type="match status" value="2"/>
</dbReference>
<dbReference type="Pfam" id="PF00356">
    <property type="entry name" value="LacI"/>
    <property type="match status" value="1"/>
</dbReference>
<keyword evidence="1" id="KW-0678">Repressor</keyword>
<dbReference type="Pfam" id="PF13377">
    <property type="entry name" value="Peripla_BP_3"/>
    <property type="match status" value="1"/>
</dbReference>
<protein>
    <submittedName>
        <fullName evidence="6">LacI family DNA-binding transcriptional regulator</fullName>
    </submittedName>
</protein>
<evidence type="ECO:0000256" key="3">
    <source>
        <dbReference type="ARBA" id="ARBA00023125"/>
    </source>
</evidence>
<dbReference type="SUPFAM" id="SSF47413">
    <property type="entry name" value="lambda repressor-like DNA-binding domains"/>
    <property type="match status" value="1"/>
</dbReference>
<evidence type="ECO:0000313" key="7">
    <source>
        <dbReference type="Proteomes" id="UP001501612"/>
    </source>
</evidence>
<dbReference type="PROSITE" id="PS50932">
    <property type="entry name" value="HTH_LACI_2"/>
    <property type="match status" value="1"/>
</dbReference>
<dbReference type="PANTHER" id="PTHR30146:SF148">
    <property type="entry name" value="HTH-TYPE TRANSCRIPTIONAL REPRESSOR PURR-RELATED"/>
    <property type="match status" value="1"/>
</dbReference>
<dbReference type="GO" id="GO:0003677">
    <property type="term" value="F:DNA binding"/>
    <property type="evidence" value="ECO:0007669"/>
    <property type="project" value="UniProtKB-KW"/>
</dbReference>
<dbReference type="EMBL" id="BAAAMY010000004">
    <property type="protein sequence ID" value="GAA1917966.1"/>
    <property type="molecule type" value="Genomic_DNA"/>
</dbReference>
<proteinExistence type="predicted"/>
<sequence length="341" mass="35632">MVRARKTRLADVAARAGVSRTTASYILNGRSGEMRLSDDAVARVRAAAVELDYRPNRAARSLRTSQTRTVGLVSDSVASGHFASRMLTGASAAARESDHVLLIGETDGDPLVERLLVEQMLDQGVDGIVYATLRHREVAVPAALRQTRTVLLNCADPASGLPAVVPDEHGGGRRAADLVAGVAGPVVVVGDDHEQGTHAGAMRLAGLEEQLAARGREVADVLRCDWSVAGAREAVTSWWGTGVRNGALVCMNDRVAMGVYQALTAREAAIPGAFAVVSFDGSELATWLTPALTSVALPFAELGATAVRLLLDPPPGASRTVRLEMPVVHGGSVPASAAVTR</sequence>
<dbReference type="Proteomes" id="UP001501612">
    <property type="component" value="Unassembled WGS sequence"/>
</dbReference>
<evidence type="ECO:0000256" key="2">
    <source>
        <dbReference type="ARBA" id="ARBA00023015"/>
    </source>
</evidence>
<dbReference type="InterPro" id="IPR028082">
    <property type="entry name" value="Peripla_BP_I"/>
</dbReference>